<dbReference type="PANTHER" id="PTHR33075:SF7">
    <property type="entry name" value="OS02G0303350 PROTEIN"/>
    <property type="match status" value="1"/>
</dbReference>
<dbReference type="eggNOG" id="ENOG502RRPE">
    <property type="taxonomic scope" value="Eukaryota"/>
</dbReference>
<sequence>MEFPGLSFSPGRDVQAEILAKFGASVTHCSVDRLSFALVASFGRSKFKLSADSVGFLLQAALGGVAAQFAVVHFNDRSFKFWVSSKSVGFFVARLRYFSCPSFVVHFNFWGNGGPDWQRELEDYLRVEELSWTPASSKSRATSKTFAEVVKSSPPLSGANAVPVGVPRRRHPPLLVFNSKSALPPRRSAFDRLTFPSRAGLQVGLQPRSCSRCLSSSHSRAQCSWPIRCRACGTLGHVAASCMAPVVMGVAMAFQRTDPTPFIPTRMEYEEVPDRVFMVRTVAPMHPPPRNEDLAIVTIEPLPGNPMLFGNVRGVIRDFLRMVRDIPFEDIQPSSLGQALVQLTHPYHRDVLVAESPHVFGDVLLTFTRHNQGRNWRRSEFNQECWLLLLGFPNDYWTERLIHSAVGTFARILLIVANPKHKTRLLLKVRIKEARLVPQFIVMGDPDTPLDESWTTQVEILQVNHQGDAPPPEEQIPVNLDPEIGVPFDFIGLGQPLQLVQGEQQQNDLDGWEPWPVGAEQNNDEEGQNLDGWDAWPPEVQQMNADDEALMQNAQGPVEILHPEPLIPDLNIPLDEQDLDPILKMPEECNLSVTCQTMGNSVQQLEAQSEATPVLHSRAQQQALHMHLPEEDDFIQSILAQRGIQAQLQNSNIQTQMGSISSGPFGQQEMAHDIEAETGRLMRKFFPSGNGSELVINISKQWAPFFIKLLLSPSNFVWTKQFLSSKAPVCLLDNPEDCCHINIPSSCPNANLQCLSTTVEEVQKAEEGCSKKLPLKKRNRKELAIVESEVRRSKRLTGITKGFKFSICSKISCFACKSMPPSTRTKALKKLAIDFCGLSESEVNSNVLQPKRKKASPIGRPKLGKKKMEGRSSSTSKSMEVQMDLMASTESVPDTAKEVDQDKTT</sequence>
<name>A0A1B6PTU4_SORBI</name>
<dbReference type="Proteomes" id="UP000000768">
    <property type="component" value="Chromosome 5"/>
</dbReference>
<dbReference type="InParanoid" id="A0A1B6PTU4"/>
<proteinExistence type="predicted"/>
<accession>A0A1B6PTU4</accession>
<dbReference type="AlphaFoldDB" id="A0A1B6PTU4"/>
<dbReference type="InterPro" id="IPR056018">
    <property type="entry name" value="DUF7597"/>
</dbReference>
<feature type="compositionally biased region" description="Basic and acidic residues" evidence="1">
    <location>
        <begin position="895"/>
        <end position="905"/>
    </location>
</feature>
<dbReference type="EMBL" id="CM000764">
    <property type="protein sequence ID" value="KXG29083.1"/>
    <property type="molecule type" value="Genomic_DNA"/>
</dbReference>
<feature type="domain" description="DUF7597" evidence="2">
    <location>
        <begin position="258"/>
        <end position="379"/>
    </location>
</feature>
<evidence type="ECO:0000313" key="3">
    <source>
        <dbReference type="EMBL" id="KXG29083.1"/>
    </source>
</evidence>
<evidence type="ECO:0000259" key="2">
    <source>
        <dbReference type="Pfam" id="PF24530"/>
    </source>
</evidence>
<evidence type="ECO:0000256" key="1">
    <source>
        <dbReference type="SAM" id="MobiDB-lite"/>
    </source>
</evidence>
<evidence type="ECO:0000313" key="4">
    <source>
        <dbReference type="Proteomes" id="UP000000768"/>
    </source>
</evidence>
<keyword evidence="4" id="KW-1185">Reference proteome</keyword>
<dbReference type="STRING" id="4558.A0A1B6PTU4"/>
<dbReference type="InterPro" id="IPR036875">
    <property type="entry name" value="Znf_CCHC_sf"/>
</dbReference>
<dbReference type="SUPFAM" id="SSF57756">
    <property type="entry name" value="Retrovirus zinc finger-like domains"/>
    <property type="match status" value="1"/>
</dbReference>
<dbReference type="PANTHER" id="PTHR33075">
    <property type="entry name" value="OS02G0499800 PROTEIN"/>
    <property type="match status" value="1"/>
</dbReference>
<reference evidence="4" key="2">
    <citation type="journal article" date="2018" name="Plant J.">
        <title>The Sorghum bicolor reference genome: improved assembly, gene annotations, a transcriptome atlas, and signatures of genome organization.</title>
        <authorList>
            <person name="McCormick R.F."/>
            <person name="Truong S.K."/>
            <person name="Sreedasyam A."/>
            <person name="Jenkins J."/>
            <person name="Shu S."/>
            <person name="Sims D."/>
            <person name="Kennedy M."/>
            <person name="Amirebrahimi M."/>
            <person name="Weers B.D."/>
            <person name="McKinley B."/>
            <person name="Mattison A."/>
            <person name="Morishige D.T."/>
            <person name="Grimwood J."/>
            <person name="Schmutz J."/>
            <person name="Mullet J.E."/>
        </authorList>
    </citation>
    <scope>NUCLEOTIDE SEQUENCE [LARGE SCALE GENOMIC DNA]</scope>
    <source>
        <strain evidence="4">cv. BTx623</strain>
    </source>
</reference>
<gene>
    <name evidence="3" type="ORF">SORBI_3005G207900</name>
</gene>
<dbReference type="GO" id="GO:0003676">
    <property type="term" value="F:nucleic acid binding"/>
    <property type="evidence" value="ECO:0007669"/>
    <property type="project" value="InterPro"/>
</dbReference>
<feature type="region of interest" description="Disordered" evidence="1">
    <location>
        <begin position="846"/>
        <end position="905"/>
    </location>
</feature>
<protein>
    <recommendedName>
        <fullName evidence="2">DUF7597 domain-containing protein</fullName>
    </recommendedName>
</protein>
<dbReference type="FunCoup" id="A0A1B6PTU4">
    <property type="interactions" value="213"/>
</dbReference>
<organism evidence="3 4">
    <name type="scientific">Sorghum bicolor</name>
    <name type="common">Sorghum</name>
    <name type="synonym">Sorghum vulgare</name>
    <dbReference type="NCBI Taxonomy" id="4558"/>
    <lineage>
        <taxon>Eukaryota</taxon>
        <taxon>Viridiplantae</taxon>
        <taxon>Streptophyta</taxon>
        <taxon>Embryophyta</taxon>
        <taxon>Tracheophyta</taxon>
        <taxon>Spermatophyta</taxon>
        <taxon>Magnoliopsida</taxon>
        <taxon>Liliopsida</taxon>
        <taxon>Poales</taxon>
        <taxon>Poaceae</taxon>
        <taxon>PACMAD clade</taxon>
        <taxon>Panicoideae</taxon>
        <taxon>Andropogonodae</taxon>
        <taxon>Andropogoneae</taxon>
        <taxon>Sorghinae</taxon>
        <taxon>Sorghum</taxon>
    </lineage>
</organism>
<dbReference type="GO" id="GO:0008270">
    <property type="term" value="F:zinc ion binding"/>
    <property type="evidence" value="ECO:0007669"/>
    <property type="project" value="InterPro"/>
</dbReference>
<dbReference type="Gramene" id="KXG29083">
    <property type="protein sequence ID" value="KXG29083"/>
    <property type="gene ID" value="SORBI_3005G207900"/>
</dbReference>
<reference evidence="3 4" key="1">
    <citation type="journal article" date="2009" name="Nature">
        <title>The Sorghum bicolor genome and the diversification of grasses.</title>
        <authorList>
            <person name="Paterson A.H."/>
            <person name="Bowers J.E."/>
            <person name="Bruggmann R."/>
            <person name="Dubchak I."/>
            <person name="Grimwood J."/>
            <person name="Gundlach H."/>
            <person name="Haberer G."/>
            <person name="Hellsten U."/>
            <person name="Mitros T."/>
            <person name="Poliakov A."/>
            <person name="Schmutz J."/>
            <person name="Spannagl M."/>
            <person name="Tang H."/>
            <person name="Wang X."/>
            <person name="Wicker T."/>
            <person name="Bharti A.K."/>
            <person name="Chapman J."/>
            <person name="Feltus F.A."/>
            <person name="Gowik U."/>
            <person name="Grigoriev I.V."/>
            <person name="Lyons E."/>
            <person name="Maher C.A."/>
            <person name="Martis M."/>
            <person name="Narechania A."/>
            <person name="Otillar R.P."/>
            <person name="Penning B.W."/>
            <person name="Salamov A.A."/>
            <person name="Wang Y."/>
            <person name="Zhang L."/>
            <person name="Carpita N.C."/>
            <person name="Freeling M."/>
            <person name="Gingle A.R."/>
            <person name="Hash C.T."/>
            <person name="Keller B."/>
            <person name="Klein P."/>
            <person name="Kresovich S."/>
            <person name="McCann M.C."/>
            <person name="Ming R."/>
            <person name="Peterson D.G."/>
            <person name="Mehboob-ur-Rahman"/>
            <person name="Ware D."/>
            <person name="Westhoff P."/>
            <person name="Mayer K.F."/>
            <person name="Messing J."/>
            <person name="Rokhsar D.S."/>
        </authorList>
    </citation>
    <scope>NUCLEOTIDE SEQUENCE [LARGE SCALE GENOMIC DNA]</scope>
    <source>
        <strain evidence="4">cv. BTx623</strain>
    </source>
</reference>
<dbReference type="Pfam" id="PF24530">
    <property type="entry name" value="DUF7597"/>
    <property type="match status" value="1"/>
</dbReference>